<dbReference type="KEGG" id="bsc:COCSADRAFT_189538"/>
<dbReference type="EMBL" id="KB445641">
    <property type="protein sequence ID" value="EMD65839.1"/>
    <property type="molecule type" value="Genomic_DNA"/>
</dbReference>
<dbReference type="SMART" id="SM00066">
    <property type="entry name" value="GAL4"/>
    <property type="match status" value="1"/>
</dbReference>
<dbReference type="OrthoDB" id="5296287at2759"/>
<evidence type="ECO:0000256" key="3">
    <source>
        <dbReference type="SAM" id="MobiDB-lite"/>
    </source>
</evidence>
<evidence type="ECO:0000313" key="6">
    <source>
        <dbReference type="Proteomes" id="UP000016934"/>
    </source>
</evidence>
<evidence type="ECO:0000313" key="5">
    <source>
        <dbReference type="EMBL" id="EMD65839.1"/>
    </source>
</evidence>
<gene>
    <name evidence="5" type="ORF">COCSADRAFT_189538</name>
</gene>
<dbReference type="GO" id="GO:0000981">
    <property type="term" value="F:DNA-binding transcription factor activity, RNA polymerase II-specific"/>
    <property type="evidence" value="ECO:0007669"/>
    <property type="project" value="InterPro"/>
</dbReference>
<dbReference type="Pfam" id="PF00172">
    <property type="entry name" value="Zn_clus"/>
    <property type="match status" value="1"/>
</dbReference>
<sequence>MESSSSFGAKVAIPRFKRPDQQTVLPRPPRIRPEKVDKACSRCQKRKIKCSGTRPRCISCTKYDEDCIYRLSRRDRLREAIHKIETLSTLLEDIRGALDDEHTKRIDDALKEFENDTLPLSPSVRAKPWKKQLKMSSSDETNCDRQAFDEAHVLSVVGSNEDLDFLEEELGDLGSIETGYMGRSSQIQWMQTLERKLDQSGGGPFDMPYAAPRDNKGASSKRPDAPYEHQKQSASIGPLSSYYFYLDNTDINIDIDDLDVLPPVEIAIKLFESYQIAVHDPFRILDSSFEEQLQMYYRVSQPSVHFLRLNQTTTLICAPDISLIQATGLLSFYYLIMGYFSRAWCVIGMSIRYAQAAGLHIRNEDPSVATSRKNALAELWWTLHSIECFLTSITGQPRFIARKDCTVPLPTTIRERCGPKSSSTPEDFMFRSNPIPPALSSAQSQVRQSFNFIETVPNPDSFLNAYVELDLILHKTLSNLYSARPVIQSWKRMQKEISSLTAELNEWALQALLYGSFSAASIAEPGLGREQSVLHFYYLSVKICITRPCLCRRDLRPKDQSEESAEFDRRTAEACVQAALDLALFLPEPFSPRWIYEKGPWWSIVHIIMQAITVLLPELAQGAIHWPTDPSNIATCVEKLTRWLNAMKSNDVVSERAYNIVRKMLGKHEQFREDVATGQWATEMGEQPYNEPVAASYMASQPYNNLDLQYLQKTTCLDTCFNDDYYSQANSEKFDLSSQAWPLNKPPADFLLGQAQLPLFFGDHSMANFDQGTDSYCLDNYT</sequence>
<evidence type="ECO:0000256" key="1">
    <source>
        <dbReference type="ARBA" id="ARBA00022723"/>
    </source>
</evidence>
<dbReference type="eggNOG" id="ENOG502RZ6G">
    <property type="taxonomic scope" value="Eukaryota"/>
</dbReference>
<dbReference type="GO" id="GO:0008270">
    <property type="term" value="F:zinc ion binding"/>
    <property type="evidence" value="ECO:0007669"/>
    <property type="project" value="InterPro"/>
</dbReference>
<dbReference type="CDD" id="cd12148">
    <property type="entry name" value="fungal_TF_MHR"/>
    <property type="match status" value="1"/>
</dbReference>
<feature type="domain" description="Zn(2)-C6 fungal-type" evidence="4">
    <location>
        <begin position="39"/>
        <end position="69"/>
    </location>
</feature>
<proteinExistence type="predicted"/>
<dbReference type="GeneID" id="19133676"/>
<dbReference type="SMART" id="SM00906">
    <property type="entry name" value="Fungal_trans"/>
    <property type="match status" value="1"/>
</dbReference>
<dbReference type="InterPro" id="IPR036864">
    <property type="entry name" value="Zn2-C6_fun-type_DNA-bd_sf"/>
</dbReference>
<dbReference type="InterPro" id="IPR007219">
    <property type="entry name" value="XnlR_reg_dom"/>
</dbReference>
<accession>M2RGF1</accession>
<evidence type="ECO:0000259" key="4">
    <source>
        <dbReference type="PROSITE" id="PS50048"/>
    </source>
</evidence>
<dbReference type="InterPro" id="IPR053230">
    <property type="entry name" value="Trans_reg_galc"/>
</dbReference>
<dbReference type="HOGENOM" id="CLU_011910_0_0_1"/>
<dbReference type="Gene3D" id="4.10.240.10">
    <property type="entry name" value="Zn(2)-C6 fungal-type DNA-binding domain"/>
    <property type="match status" value="1"/>
</dbReference>
<dbReference type="OMA" id="WSIVHII"/>
<dbReference type="PROSITE" id="PS50048">
    <property type="entry name" value="ZN2_CY6_FUNGAL_2"/>
    <property type="match status" value="1"/>
</dbReference>
<protein>
    <recommendedName>
        <fullName evidence="4">Zn(2)-C6 fungal-type domain-containing protein</fullName>
    </recommendedName>
</protein>
<feature type="region of interest" description="Disordered" evidence="3">
    <location>
        <begin position="201"/>
        <end position="232"/>
    </location>
</feature>
<dbReference type="SUPFAM" id="SSF57701">
    <property type="entry name" value="Zn2/Cys6 DNA-binding domain"/>
    <property type="match status" value="1"/>
</dbReference>
<keyword evidence="6" id="KW-1185">Reference proteome</keyword>
<dbReference type="PANTHER" id="PTHR47654:SF5">
    <property type="entry name" value="TRANSCRIPTION FACTOR DOMAIN-CONTAINING PROTEIN"/>
    <property type="match status" value="1"/>
</dbReference>
<dbReference type="PANTHER" id="PTHR47654">
    <property type="entry name" value="ZN(II)2CYS6 TRANSCRIPTION FACTOR (EUROFUNG)-RELATED"/>
    <property type="match status" value="1"/>
</dbReference>
<dbReference type="Pfam" id="PF04082">
    <property type="entry name" value="Fungal_trans"/>
    <property type="match status" value="1"/>
</dbReference>
<dbReference type="AlphaFoldDB" id="M2RGF1"/>
<reference evidence="5 6" key="1">
    <citation type="journal article" date="2012" name="PLoS Pathog.">
        <title>Diverse lifestyles and strategies of plant pathogenesis encoded in the genomes of eighteen Dothideomycetes fungi.</title>
        <authorList>
            <person name="Ohm R.A."/>
            <person name="Feau N."/>
            <person name="Henrissat B."/>
            <person name="Schoch C.L."/>
            <person name="Horwitz B.A."/>
            <person name="Barry K.W."/>
            <person name="Condon B.J."/>
            <person name="Copeland A.C."/>
            <person name="Dhillon B."/>
            <person name="Glaser F."/>
            <person name="Hesse C.N."/>
            <person name="Kosti I."/>
            <person name="LaButti K."/>
            <person name="Lindquist E.A."/>
            <person name="Lucas S."/>
            <person name="Salamov A.A."/>
            <person name="Bradshaw R.E."/>
            <person name="Ciuffetti L."/>
            <person name="Hamelin R.C."/>
            <person name="Kema G.H.J."/>
            <person name="Lawrence C."/>
            <person name="Scott J.A."/>
            <person name="Spatafora J.W."/>
            <person name="Turgeon B.G."/>
            <person name="de Wit P.J.G.M."/>
            <person name="Zhong S."/>
            <person name="Goodwin S.B."/>
            <person name="Grigoriev I.V."/>
        </authorList>
    </citation>
    <scope>NUCLEOTIDE SEQUENCE [LARGE SCALE GENOMIC DNA]</scope>
    <source>
        <strain evidence="6">ND90Pr / ATCC 201652</strain>
    </source>
</reference>
<keyword evidence="2" id="KW-0539">Nucleus</keyword>
<dbReference type="InterPro" id="IPR001138">
    <property type="entry name" value="Zn2Cys6_DnaBD"/>
</dbReference>
<feature type="compositionally biased region" description="Basic and acidic residues" evidence="3">
    <location>
        <begin position="213"/>
        <end position="231"/>
    </location>
</feature>
<keyword evidence="1" id="KW-0479">Metal-binding</keyword>
<feature type="region of interest" description="Disordered" evidence="3">
    <location>
        <begin position="1"/>
        <end position="31"/>
    </location>
</feature>
<reference evidence="6" key="2">
    <citation type="journal article" date="2013" name="PLoS Genet.">
        <title>Comparative genome structure, secondary metabolite, and effector coding capacity across Cochliobolus pathogens.</title>
        <authorList>
            <person name="Condon B.J."/>
            <person name="Leng Y."/>
            <person name="Wu D."/>
            <person name="Bushley K.E."/>
            <person name="Ohm R.A."/>
            <person name="Otillar R."/>
            <person name="Martin J."/>
            <person name="Schackwitz W."/>
            <person name="Grimwood J."/>
            <person name="MohdZainudin N."/>
            <person name="Xue C."/>
            <person name="Wang R."/>
            <person name="Manning V.A."/>
            <person name="Dhillon B."/>
            <person name="Tu Z.J."/>
            <person name="Steffenson B.J."/>
            <person name="Salamov A."/>
            <person name="Sun H."/>
            <person name="Lowry S."/>
            <person name="LaButti K."/>
            <person name="Han J."/>
            <person name="Copeland A."/>
            <person name="Lindquist E."/>
            <person name="Barry K."/>
            <person name="Schmutz J."/>
            <person name="Baker S.E."/>
            <person name="Ciuffetti L.M."/>
            <person name="Grigoriev I.V."/>
            <person name="Zhong S."/>
            <person name="Turgeon B.G."/>
        </authorList>
    </citation>
    <scope>NUCLEOTIDE SEQUENCE [LARGE SCALE GENOMIC DNA]</scope>
    <source>
        <strain evidence="6">ND90Pr / ATCC 201652</strain>
    </source>
</reference>
<name>M2RGF1_COCSN</name>
<evidence type="ECO:0000256" key="2">
    <source>
        <dbReference type="ARBA" id="ARBA00023242"/>
    </source>
</evidence>
<dbReference type="CDD" id="cd00067">
    <property type="entry name" value="GAL4"/>
    <property type="match status" value="1"/>
</dbReference>
<organism evidence="5 6">
    <name type="scientific">Cochliobolus sativus (strain ND90Pr / ATCC 201652)</name>
    <name type="common">Common root rot and spot blotch fungus</name>
    <name type="synonym">Bipolaris sorokiniana</name>
    <dbReference type="NCBI Taxonomy" id="665912"/>
    <lineage>
        <taxon>Eukaryota</taxon>
        <taxon>Fungi</taxon>
        <taxon>Dikarya</taxon>
        <taxon>Ascomycota</taxon>
        <taxon>Pezizomycotina</taxon>
        <taxon>Dothideomycetes</taxon>
        <taxon>Pleosporomycetidae</taxon>
        <taxon>Pleosporales</taxon>
        <taxon>Pleosporineae</taxon>
        <taxon>Pleosporaceae</taxon>
        <taxon>Bipolaris</taxon>
    </lineage>
</organism>
<dbReference type="Proteomes" id="UP000016934">
    <property type="component" value="Unassembled WGS sequence"/>
</dbReference>
<dbReference type="GO" id="GO:0003677">
    <property type="term" value="F:DNA binding"/>
    <property type="evidence" value="ECO:0007669"/>
    <property type="project" value="InterPro"/>
</dbReference>
<dbReference type="GO" id="GO:0006351">
    <property type="term" value="P:DNA-templated transcription"/>
    <property type="evidence" value="ECO:0007669"/>
    <property type="project" value="InterPro"/>
</dbReference>
<dbReference type="RefSeq" id="XP_007698879.1">
    <property type="nucleotide sequence ID" value="XM_007700689.1"/>
</dbReference>